<organism evidence="1 2">
    <name type="scientific">Plectosphaerella cucumerina</name>
    <dbReference type="NCBI Taxonomy" id="40658"/>
    <lineage>
        <taxon>Eukaryota</taxon>
        <taxon>Fungi</taxon>
        <taxon>Dikarya</taxon>
        <taxon>Ascomycota</taxon>
        <taxon>Pezizomycotina</taxon>
        <taxon>Sordariomycetes</taxon>
        <taxon>Hypocreomycetidae</taxon>
        <taxon>Glomerellales</taxon>
        <taxon>Plectosphaerellaceae</taxon>
        <taxon>Plectosphaerella</taxon>
    </lineage>
</organism>
<protein>
    <submittedName>
        <fullName evidence="1">Glycosyl hydrolase</fullName>
    </submittedName>
</protein>
<proteinExistence type="predicted"/>
<dbReference type="InterPro" id="IPR023296">
    <property type="entry name" value="Glyco_hydro_beta-prop_sf"/>
</dbReference>
<sequence>MHSVVRLSAYTYLALPLLPPWVFWIVPGATWVDTAGAVFNAHAGGLTVDHETGRFYWFGEYKTEGQHEGGGVSEFHGLALEPQEGHEWIANTGVIQRPKVVFSKQTGKYHMFWHADDRPYTRLAQVFATADRIAGPYTFQKAFQPLGTPSQDFGIFTDYKDEKSYALYSSGDSVEGRDVFISAFNDDLTDVKEVTYCFQKYDFEAPTILQTDRSYFAIMSHKTGYRPNNVVAMRADSLKGPWSQPFFIGPPYTRTFSTQSGFSCRIPGSEKTAYLYMGDLWDKNAIWESRNVWLPLEIDEDKRDMKLVWHDVFDLDTKTGNWAPVEGTTYYSKDGELRGKAFLQEANFASHCVIATGIYGDEDGITFTVEGQGGDQWVSFHHQNIDDMGYGDQPYGQPDRIGSTWQLRHISSIIVNGDDKKVYKIAQKDTHKGTLLAATIKLSLKKGKNTLRIGGLSNGFDCKGADLDRVIVYPCSRVHQGRAEG</sequence>
<dbReference type="Proteomes" id="UP000813385">
    <property type="component" value="Unassembled WGS sequence"/>
</dbReference>
<evidence type="ECO:0000313" key="2">
    <source>
        <dbReference type="Proteomes" id="UP000813385"/>
    </source>
</evidence>
<name>A0A8K0TSH0_9PEZI</name>
<evidence type="ECO:0000313" key="1">
    <source>
        <dbReference type="EMBL" id="KAH7368739.1"/>
    </source>
</evidence>
<dbReference type="GO" id="GO:0016787">
    <property type="term" value="F:hydrolase activity"/>
    <property type="evidence" value="ECO:0007669"/>
    <property type="project" value="UniProtKB-KW"/>
</dbReference>
<dbReference type="AlphaFoldDB" id="A0A8K0TSH0"/>
<dbReference type="SUPFAM" id="SSF75005">
    <property type="entry name" value="Arabinanase/levansucrase/invertase"/>
    <property type="match status" value="1"/>
</dbReference>
<dbReference type="Gene3D" id="2.60.120.260">
    <property type="entry name" value="Galactose-binding domain-like"/>
    <property type="match status" value="1"/>
</dbReference>
<dbReference type="PANTHER" id="PTHR22925">
    <property type="entry name" value="GLYCOSYL HYDROLASE 43 FAMILY MEMBER"/>
    <property type="match status" value="1"/>
</dbReference>
<accession>A0A8K0TSH0</accession>
<keyword evidence="2" id="KW-1185">Reference proteome</keyword>
<dbReference type="EMBL" id="JAGPXD010000002">
    <property type="protein sequence ID" value="KAH7368739.1"/>
    <property type="molecule type" value="Genomic_DNA"/>
</dbReference>
<dbReference type="Gene3D" id="2.115.10.20">
    <property type="entry name" value="Glycosyl hydrolase domain, family 43"/>
    <property type="match status" value="1"/>
</dbReference>
<dbReference type="PANTHER" id="PTHR22925:SF39">
    <property type="entry name" value="PUTATIVE (AFU_ORTHOLOGUE AFUA_5G14190)-RELATED"/>
    <property type="match status" value="1"/>
</dbReference>
<dbReference type="OrthoDB" id="3426327at2759"/>
<reference evidence="1" key="1">
    <citation type="journal article" date="2021" name="Nat. Commun.">
        <title>Genetic determinants of endophytism in the Arabidopsis root mycobiome.</title>
        <authorList>
            <person name="Mesny F."/>
            <person name="Miyauchi S."/>
            <person name="Thiergart T."/>
            <person name="Pickel B."/>
            <person name="Atanasova L."/>
            <person name="Karlsson M."/>
            <person name="Huettel B."/>
            <person name="Barry K.W."/>
            <person name="Haridas S."/>
            <person name="Chen C."/>
            <person name="Bauer D."/>
            <person name="Andreopoulos W."/>
            <person name="Pangilinan J."/>
            <person name="LaButti K."/>
            <person name="Riley R."/>
            <person name="Lipzen A."/>
            <person name="Clum A."/>
            <person name="Drula E."/>
            <person name="Henrissat B."/>
            <person name="Kohler A."/>
            <person name="Grigoriev I.V."/>
            <person name="Martin F.M."/>
            <person name="Hacquard S."/>
        </authorList>
    </citation>
    <scope>NUCLEOTIDE SEQUENCE</scope>
    <source>
        <strain evidence="1">MPI-CAGE-AT-0016</strain>
    </source>
</reference>
<gene>
    <name evidence="1" type="ORF">B0T11DRAFT_350286</name>
</gene>
<comment type="caution">
    <text evidence="1">The sequence shown here is derived from an EMBL/GenBank/DDBJ whole genome shotgun (WGS) entry which is preliminary data.</text>
</comment>
<keyword evidence="1" id="KW-0378">Hydrolase</keyword>